<name>A0ABT1W6M3_9PROT</name>
<keyword evidence="2" id="KW-1185">Reference proteome</keyword>
<dbReference type="Proteomes" id="UP001524587">
    <property type="component" value="Unassembled WGS sequence"/>
</dbReference>
<dbReference type="InterPro" id="IPR023214">
    <property type="entry name" value="HAD_sf"/>
</dbReference>
<evidence type="ECO:0000313" key="2">
    <source>
        <dbReference type="Proteomes" id="UP001524587"/>
    </source>
</evidence>
<dbReference type="SUPFAM" id="SSF56784">
    <property type="entry name" value="HAD-like"/>
    <property type="match status" value="1"/>
</dbReference>
<dbReference type="InterPro" id="IPR036412">
    <property type="entry name" value="HAD-like_sf"/>
</dbReference>
<comment type="caution">
    <text evidence="1">The sequence shown here is derived from an EMBL/GenBank/DDBJ whole genome shotgun (WGS) entry which is preliminary data.</text>
</comment>
<evidence type="ECO:0000313" key="1">
    <source>
        <dbReference type="EMBL" id="MCQ8278408.1"/>
    </source>
</evidence>
<protein>
    <recommendedName>
        <fullName evidence="3">HAD family hydrolase</fullName>
    </recommendedName>
</protein>
<evidence type="ECO:0008006" key="3">
    <source>
        <dbReference type="Google" id="ProtNLM"/>
    </source>
</evidence>
<proteinExistence type="predicted"/>
<sequence>MPAGWRLDARFLEAALAAGRDADLVTIDVFDTALTRSLDSPADLFAEVERRLRGEIGAVADGFAPEREAAERAARLSAQALHGAEEIDYEAILDRLPGRLSPWRGLIRRLELESEADALLPVPDLLELTRALAEAGTRFAFVSDMYLPRPFIEARLEAAGFGLGAGVFVSSETGATKATGRIWPVLAQRFAGARILHIGDDAHADIDRPRDFGIATLPYLRARSSRRTALPLSPASLPFSRARRAQVLLSRADPDHDPSDAAFWRELGAVWGGIVLTGFVRWLEQQVARHRIEQLLFCARDGWLILQAWRDSGAAARTGIDGVYFEVARRPLNLACGYVRGAPGRLDQALLGFLASSDGTLTVRTALRRAGLDAIPALVADANAQFGDLDTRLVWPDGTGRFEHLLQAHSSEVHAALEPHHAALIGYLRQSGVLEGGRFGLVDLGWHATMQRSLRTLLDSAGARSELHGFYYGLWPAAINNRAGAGPADSAFASDFEPPEERPELTDAVEVLEELHTAPHGTVTGYAQDGDGRWQAVTAEDPEGSAQFERAAKPFQDGCLATVRTLFETGRCGALALEEITPEVVRATLAAVTLSPDARELRLLGGLGHHATFDHDGYKTLVPNGVPSGAEARTAALRSCGWRMGTVLSWLARVPPEEAPELKAWVRHMMGHYGKRVLGRFE</sequence>
<reference evidence="1 2" key="1">
    <citation type="submission" date="2022-06" db="EMBL/GenBank/DDBJ databases">
        <title>Endosaccharibacter gen. nov., sp. nov., endophytic bacteria isolated from sugarcane.</title>
        <authorList>
            <person name="Pitiwittayakul N."/>
            <person name="Yukphan P."/>
            <person name="Charoenyingcharoen P."/>
            <person name="Tanasupawat S."/>
        </authorList>
    </citation>
    <scope>NUCLEOTIDE SEQUENCE [LARGE SCALE GENOMIC DNA]</scope>
    <source>
        <strain evidence="1 2">KSS8</strain>
    </source>
</reference>
<gene>
    <name evidence="1" type="ORF">NFI95_08075</name>
</gene>
<dbReference type="EMBL" id="JAMSKV010000005">
    <property type="protein sequence ID" value="MCQ8278408.1"/>
    <property type="molecule type" value="Genomic_DNA"/>
</dbReference>
<accession>A0ABT1W6M3</accession>
<dbReference type="Gene3D" id="3.40.50.1000">
    <property type="entry name" value="HAD superfamily/HAD-like"/>
    <property type="match status" value="1"/>
</dbReference>
<dbReference type="RefSeq" id="WP_422863879.1">
    <property type="nucleotide sequence ID" value="NZ_JAMSKV010000005.1"/>
</dbReference>
<organism evidence="1 2">
    <name type="scientific">Endosaccharibacter trunci</name>
    <dbReference type="NCBI Taxonomy" id="2812733"/>
    <lineage>
        <taxon>Bacteria</taxon>
        <taxon>Pseudomonadati</taxon>
        <taxon>Pseudomonadota</taxon>
        <taxon>Alphaproteobacteria</taxon>
        <taxon>Acetobacterales</taxon>
        <taxon>Acetobacteraceae</taxon>
        <taxon>Endosaccharibacter</taxon>
    </lineage>
</organism>
<dbReference type="Gene3D" id="1.10.150.400">
    <property type="match status" value="1"/>
</dbReference>